<dbReference type="PANTHER" id="PTHR30055:SF234">
    <property type="entry name" value="HTH-TYPE TRANSCRIPTIONAL REGULATOR BETI"/>
    <property type="match status" value="1"/>
</dbReference>
<reference evidence="6 7" key="1">
    <citation type="submission" date="2019-03" db="EMBL/GenBank/DDBJ databases">
        <title>Genomic Encyclopedia of Type Strains, Phase III (KMG-III): the genomes of soil and plant-associated and newly described type strains.</title>
        <authorList>
            <person name="Whitman W."/>
        </authorList>
    </citation>
    <scope>NUCLEOTIDE SEQUENCE [LARGE SCALE GENOMIC DNA]</scope>
    <source>
        <strain evidence="6 7">VKM Ac-2527</strain>
    </source>
</reference>
<dbReference type="Gene3D" id="1.10.357.10">
    <property type="entry name" value="Tetracycline Repressor, domain 2"/>
    <property type="match status" value="1"/>
</dbReference>
<dbReference type="SUPFAM" id="SSF46689">
    <property type="entry name" value="Homeodomain-like"/>
    <property type="match status" value="1"/>
</dbReference>
<dbReference type="PROSITE" id="PS01081">
    <property type="entry name" value="HTH_TETR_1"/>
    <property type="match status" value="1"/>
</dbReference>
<feature type="DNA-binding region" description="H-T-H motif" evidence="4">
    <location>
        <begin position="28"/>
        <end position="47"/>
    </location>
</feature>
<dbReference type="GO" id="GO:0000976">
    <property type="term" value="F:transcription cis-regulatory region binding"/>
    <property type="evidence" value="ECO:0007669"/>
    <property type="project" value="TreeGrafter"/>
</dbReference>
<dbReference type="EMBL" id="SNWQ01000003">
    <property type="protein sequence ID" value="TDO51600.1"/>
    <property type="molecule type" value="Genomic_DNA"/>
</dbReference>
<dbReference type="InterPro" id="IPR023772">
    <property type="entry name" value="DNA-bd_HTH_TetR-type_CS"/>
</dbReference>
<dbReference type="GO" id="GO:0003700">
    <property type="term" value="F:DNA-binding transcription factor activity"/>
    <property type="evidence" value="ECO:0007669"/>
    <property type="project" value="TreeGrafter"/>
</dbReference>
<protein>
    <submittedName>
        <fullName evidence="6">TetR family transcriptional regulator</fullName>
    </submittedName>
</protein>
<sequence length="211" mass="23241">MRSDAERNRERVVAAARAVFARDGLGASMASVAREAEVGIATLFRRFPTKEDLVSAVFADRMDAYAEATETALADADPWRGFTSYLETVCAMQAADRGFADVLTMTFPTAKSLENRRKQAYEGALQLIDRAKASGHLRADFEARDRILLLMANAGVITATGDDAPDTWRRFLAYMIKSFRAPARDALPDSPTDAALYRAMFNLGNTRSTTR</sequence>
<gene>
    <name evidence="6" type="ORF">EV643_103339</name>
</gene>
<evidence type="ECO:0000256" key="1">
    <source>
        <dbReference type="ARBA" id="ARBA00023015"/>
    </source>
</evidence>
<dbReference type="AlphaFoldDB" id="A0A4R6KNC0"/>
<keyword evidence="1" id="KW-0805">Transcription regulation</keyword>
<accession>A0A4R6KNC0</accession>
<dbReference type="SUPFAM" id="SSF48498">
    <property type="entry name" value="Tetracyclin repressor-like, C-terminal domain"/>
    <property type="match status" value="1"/>
</dbReference>
<dbReference type="InterPro" id="IPR036271">
    <property type="entry name" value="Tet_transcr_reg_TetR-rel_C_sf"/>
</dbReference>
<dbReference type="Pfam" id="PF00440">
    <property type="entry name" value="TetR_N"/>
    <property type="match status" value="1"/>
</dbReference>
<dbReference type="PRINTS" id="PR00455">
    <property type="entry name" value="HTHTETR"/>
</dbReference>
<dbReference type="RefSeq" id="WP_133799524.1">
    <property type="nucleotide sequence ID" value="NZ_SNWQ01000003.1"/>
</dbReference>
<feature type="domain" description="HTH tetR-type" evidence="5">
    <location>
        <begin position="6"/>
        <end position="65"/>
    </location>
</feature>
<keyword evidence="2 4" id="KW-0238">DNA-binding</keyword>
<dbReference type="InterPro" id="IPR049445">
    <property type="entry name" value="TetR_SbtR-like_C"/>
</dbReference>
<dbReference type="InterPro" id="IPR050109">
    <property type="entry name" value="HTH-type_TetR-like_transc_reg"/>
</dbReference>
<keyword evidence="7" id="KW-1185">Reference proteome</keyword>
<evidence type="ECO:0000313" key="6">
    <source>
        <dbReference type="EMBL" id="TDO51600.1"/>
    </source>
</evidence>
<dbReference type="InterPro" id="IPR009057">
    <property type="entry name" value="Homeodomain-like_sf"/>
</dbReference>
<dbReference type="Pfam" id="PF21597">
    <property type="entry name" value="TetR_C_43"/>
    <property type="match status" value="1"/>
</dbReference>
<organism evidence="6 7">
    <name type="scientific">Kribbella caucasensis</name>
    <dbReference type="NCBI Taxonomy" id="2512215"/>
    <lineage>
        <taxon>Bacteria</taxon>
        <taxon>Bacillati</taxon>
        <taxon>Actinomycetota</taxon>
        <taxon>Actinomycetes</taxon>
        <taxon>Propionibacteriales</taxon>
        <taxon>Kribbellaceae</taxon>
        <taxon>Kribbella</taxon>
    </lineage>
</organism>
<proteinExistence type="predicted"/>
<dbReference type="Proteomes" id="UP000295388">
    <property type="component" value="Unassembled WGS sequence"/>
</dbReference>
<keyword evidence="3" id="KW-0804">Transcription</keyword>
<evidence type="ECO:0000259" key="5">
    <source>
        <dbReference type="PROSITE" id="PS50977"/>
    </source>
</evidence>
<evidence type="ECO:0000256" key="4">
    <source>
        <dbReference type="PROSITE-ProRule" id="PRU00335"/>
    </source>
</evidence>
<evidence type="ECO:0000256" key="2">
    <source>
        <dbReference type="ARBA" id="ARBA00023125"/>
    </source>
</evidence>
<name>A0A4R6KNC0_9ACTN</name>
<comment type="caution">
    <text evidence="6">The sequence shown here is derived from an EMBL/GenBank/DDBJ whole genome shotgun (WGS) entry which is preliminary data.</text>
</comment>
<dbReference type="OrthoDB" id="3382616at2"/>
<dbReference type="PROSITE" id="PS50977">
    <property type="entry name" value="HTH_TETR_2"/>
    <property type="match status" value="1"/>
</dbReference>
<dbReference type="PANTHER" id="PTHR30055">
    <property type="entry name" value="HTH-TYPE TRANSCRIPTIONAL REGULATOR RUTR"/>
    <property type="match status" value="1"/>
</dbReference>
<evidence type="ECO:0000256" key="3">
    <source>
        <dbReference type="ARBA" id="ARBA00023163"/>
    </source>
</evidence>
<dbReference type="InterPro" id="IPR001647">
    <property type="entry name" value="HTH_TetR"/>
</dbReference>
<evidence type="ECO:0000313" key="7">
    <source>
        <dbReference type="Proteomes" id="UP000295388"/>
    </source>
</evidence>